<protein>
    <recommendedName>
        <fullName evidence="4">C2H2-type domain-containing protein</fullName>
    </recommendedName>
</protein>
<feature type="region of interest" description="Disordered" evidence="1">
    <location>
        <begin position="102"/>
        <end position="121"/>
    </location>
</feature>
<sequence length="646" mass="73549">MLSNITYFKKSDDSPAVTEAQLKMRRHTYDSEEPAATSFESAEPDSTSRQCTSLNIPDSVKKFAAKKASLSDTDLLSINVDAPIRHRRRRCKKLKLDVKKASQSMSERLNHSQDDDSYSSNVENTPKHILLECVSSDIFTEKMKGFDFSKSFDMYDGTSDDQLSSPFEEENLDIESLSDHSNSDISNASKKKKSIKMCRKVEALETGSSTEENNLAPSATPDSFGDLEVDKSDESRMQLLLDYQIKLEKIECLLKNMLNEFQFHIEVSKIFNSRTIPKDILKSNNTNESEGHNNGTKVQRVSPTDSWSIIMDKEHDQTKITVKKQLESIKHSIEDFINMYLQSCKDDAKRRKCRKYLAHSQRSETFDIHKGQRYVPKRVHMTNKKRIKHYDFPDLREAMINLFYPDADETSMSNLTSSDSDESMSSKCGCQCHHHVSSSSHTDSGLSGKTDERSVSNQSITSSIGNFSLDTSTLTAYSESLDQILSFSSFQEGGLFAMMLQKTAIERITFYVQVHSIQLKCDETEHDIETKSTMTFHCPSCKKTEDDENNLMKHILSQAHCEKIHFQYKTAYIKKCVSAGKEIQPSTVLNPMRMYRDDNKIVCFGDAMYACTLCLENLIVGESVLMAHCAEKEHVERREKLGEILE</sequence>
<reference evidence="2" key="1">
    <citation type="submission" date="2022-03" db="EMBL/GenBank/DDBJ databases">
        <authorList>
            <person name="Martin H S."/>
        </authorList>
    </citation>
    <scope>NUCLEOTIDE SEQUENCE</scope>
</reference>
<feature type="region of interest" description="Disordered" evidence="1">
    <location>
        <begin position="205"/>
        <end position="228"/>
    </location>
</feature>
<feature type="region of interest" description="Disordered" evidence="1">
    <location>
        <begin position="170"/>
        <end position="189"/>
    </location>
</feature>
<evidence type="ECO:0000256" key="1">
    <source>
        <dbReference type="SAM" id="MobiDB-lite"/>
    </source>
</evidence>
<feature type="compositionally biased region" description="Polar residues" evidence="1">
    <location>
        <begin position="38"/>
        <end position="51"/>
    </location>
</feature>
<feature type="non-terminal residue" evidence="2">
    <location>
        <position position="646"/>
    </location>
</feature>
<organism evidence="2 3">
    <name type="scientific">Iphiclides podalirius</name>
    <name type="common">scarce swallowtail</name>
    <dbReference type="NCBI Taxonomy" id="110791"/>
    <lineage>
        <taxon>Eukaryota</taxon>
        <taxon>Metazoa</taxon>
        <taxon>Ecdysozoa</taxon>
        <taxon>Arthropoda</taxon>
        <taxon>Hexapoda</taxon>
        <taxon>Insecta</taxon>
        <taxon>Pterygota</taxon>
        <taxon>Neoptera</taxon>
        <taxon>Endopterygota</taxon>
        <taxon>Lepidoptera</taxon>
        <taxon>Glossata</taxon>
        <taxon>Ditrysia</taxon>
        <taxon>Papilionoidea</taxon>
        <taxon>Papilionidae</taxon>
        <taxon>Papilioninae</taxon>
        <taxon>Iphiclides</taxon>
    </lineage>
</organism>
<dbReference type="Proteomes" id="UP000837857">
    <property type="component" value="Chromosome 30"/>
</dbReference>
<dbReference type="EMBL" id="OW152842">
    <property type="protein sequence ID" value="CAH2064717.1"/>
    <property type="molecule type" value="Genomic_DNA"/>
</dbReference>
<keyword evidence="3" id="KW-1185">Reference proteome</keyword>
<feature type="region of interest" description="Disordered" evidence="1">
    <location>
        <begin position="26"/>
        <end position="51"/>
    </location>
</feature>
<proteinExistence type="predicted"/>
<name>A0ABN8IRJ0_9NEOP</name>
<gene>
    <name evidence="2" type="ORF">IPOD504_LOCUS12865</name>
</gene>
<feature type="compositionally biased region" description="Polar residues" evidence="1">
    <location>
        <begin position="206"/>
        <end position="221"/>
    </location>
</feature>
<evidence type="ECO:0000313" key="2">
    <source>
        <dbReference type="EMBL" id="CAH2064717.1"/>
    </source>
</evidence>
<evidence type="ECO:0008006" key="4">
    <source>
        <dbReference type="Google" id="ProtNLM"/>
    </source>
</evidence>
<accession>A0ABN8IRJ0</accession>
<evidence type="ECO:0000313" key="3">
    <source>
        <dbReference type="Proteomes" id="UP000837857"/>
    </source>
</evidence>